<feature type="domain" description="Citrate transporter-like" evidence="8">
    <location>
        <begin position="16"/>
        <end position="525"/>
    </location>
</feature>
<dbReference type="InterPro" id="IPR004680">
    <property type="entry name" value="Cit_transptr-like_dom"/>
</dbReference>
<feature type="transmembrane region" description="Helical" evidence="7">
    <location>
        <begin position="56"/>
        <end position="79"/>
    </location>
</feature>
<dbReference type="GO" id="GO:0005886">
    <property type="term" value="C:plasma membrane"/>
    <property type="evidence" value="ECO:0007669"/>
    <property type="project" value="TreeGrafter"/>
</dbReference>
<feature type="transmembrane region" description="Helical" evidence="7">
    <location>
        <begin position="29"/>
        <end position="49"/>
    </location>
</feature>
<name>A0A2D2B3R9_9CAUL</name>
<comment type="subcellular location">
    <subcellularLocation>
        <location evidence="1">Membrane</location>
        <topology evidence="1">Multi-pass membrane protein</topology>
    </subcellularLocation>
</comment>
<gene>
    <name evidence="9" type="ORF">CSW64_07680</name>
</gene>
<feature type="transmembrane region" description="Helical" evidence="7">
    <location>
        <begin position="171"/>
        <end position="193"/>
    </location>
</feature>
<dbReference type="PROSITE" id="PS01271">
    <property type="entry name" value="NA_SULFATE"/>
    <property type="match status" value="1"/>
</dbReference>
<dbReference type="KEGG" id="cmb:CSW64_07680"/>
<dbReference type="EMBL" id="CP024201">
    <property type="protein sequence ID" value="ATQ44920.1"/>
    <property type="molecule type" value="Genomic_DNA"/>
</dbReference>
<dbReference type="OrthoDB" id="9809303at2"/>
<feature type="transmembrane region" description="Helical" evidence="7">
    <location>
        <begin position="473"/>
        <end position="505"/>
    </location>
</feature>
<dbReference type="GO" id="GO:0055085">
    <property type="term" value="P:transmembrane transport"/>
    <property type="evidence" value="ECO:0007669"/>
    <property type="project" value="InterPro"/>
</dbReference>
<feature type="transmembrane region" description="Helical" evidence="7">
    <location>
        <begin position="132"/>
        <end position="151"/>
    </location>
</feature>
<accession>A0A2D2B3R9</accession>
<evidence type="ECO:0000256" key="6">
    <source>
        <dbReference type="ARBA" id="ARBA00023136"/>
    </source>
</evidence>
<dbReference type="Pfam" id="PF03600">
    <property type="entry name" value="CitMHS"/>
    <property type="match status" value="1"/>
</dbReference>
<keyword evidence="5 7" id="KW-1133">Transmembrane helix</keyword>
<keyword evidence="10" id="KW-1185">Reference proteome</keyword>
<dbReference type="AlphaFoldDB" id="A0A2D2B3R9"/>
<keyword evidence="4" id="KW-0677">Repeat</keyword>
<feature type="transmembrane region" description="Helical" evidence="7">
    <location>
        <begin position="390"/>
        <end position="421"/>
    </location>
</feature>
<evidence type="ECO:0000256" key="2">
    <source>
        <dbReference type="ARBA" id="ARBA00022448"/>
    </source>
</evidence>
<keyword evidence="3 7" id="KW-0812">Transmembrane</keyword>
<keyword evidence="2" id="KW-0813">Transport</keyword>
<evidence type="ECO:0000313" key="10">
    <source>
        <dbReference type="Proteomes" id="UP000228945"/>
    </source>
</evidence>
<dbReference type="GO" id="GO:0006813">
    <property type="term" value="P:potassium ion transport"/>
    <property type="evidence" value="ECO:0007669"/>
    <property type="project" value="InterPro"/>
</dbReference>
<proteinExistence type="predicted"/>
<reference evidence="9 10" key="1">
    <citation type="submission" date="2017-10" db="EMBL/GenBank/DDBJ databases">
        <title>Genome sequence of Caulobacter mirabilis FWC38.</title>
        <authorList>
            <person name="Fiebig A."/>
            <person name="Crosson S."/>
        </authorList>
    </citation>
    <scope>NUCLEOTIDE SEQUENCE [LARGE SCALE GENOMIC DNA]</scope>
    <source>
        <strain evidence="9 10">FWC 38</strain>
    </source>
</reference>
<feature type="transmembrane region" description="Helical" evidence="7">
    <location>
        <begin position="91"/>
        <end position="120"/>
    </location>
</feature>
<protein>
    <submittedName>
        <fullName evidence="9">Citrate transporter</fullName>
    </submittedName>
</protein>
<dbReference type="PANTHER" id="PTHR43652">
    <property type="entry name" value="BASIC AMINO ACID ANTIPORTER YFCC-RELATED"/>
    <property type="match status" value="1"/>
</dbReference>
<dbReference type="SUPFAM" id="SSF116726">
    <property type="entry name" value="TrkA C-terminal domain-like"/>
    <property type="match status" value="1"/>
</dbReference>
<keyword evidence="6 7" id="KW-0472">Membrane</keyword>
<dbReference type="InterPro" id="IPR031312">
    <property type="entry name" value="Na/sul_symport_CS"/>
</dbReference>
<dbReference type="InterPro" id="IPR036721">
    <property type="entry name" value="RCK_C_sf"/>
</dbReference>
<dbReference type="InterPro" id="IPR051679">
    <property type="entry name" value="DASS-Related_Transporters"/>
</dbReference>
<dbReference type="Proteomes" id="UP000228945">
    <property type="component" value="Chromosome"/>
</dbReference>
<organism evidence="9 10">
    <name type="scientific">Caulobacter mirabilis</name>
    <dbReference type="NCBI Taxonomy" id="69666"/>
    <lineage>
        <taxon>Bacteria</taxon>
        <taxon>Pseudomonadati</taxon>
        <taxon>Pseudomonadota</taxon>
        <taxon>Alphaproteobacteria</taxon>
        <taxon>Caulobacterales</taxon>
        <taxon>Caulobacteraceae</taxon>
        <taxon>Caulobacter</taxon>
    </lineage>
</organism>
<evidence type="ECO:0000259" key="8">
    <source>
        <dbReference type="Pfam" id="PF03600"/>
    </source>
</evidence>
<evidence type="ECO:0000256" key="5">
    <source>
        <dbReference type="ARBA" id="ARBA00022989"/>
    </source>
</evidence>
<evidence type="ECO:0000256" key="1">
    <source>
        <dbReference type="ARBA" id="ARBA00004141"/>
    </source>
</evidence>
<evidence type="ECO:0000256" key="3">
    <source>
        <dbReference type="ARBA" id="ARBA00022692"/>
    </source>
</evidence>
<sequence>MSPAVLSAGLLLITLALFASDKVRHDLVAVLSLLAAVLLGLVRPGEAFAGFGDSAVITVAAVLVIGRAVELSGAATMLVRALMPRGAPLPVRIAVVLVLGAALSAFMNNIAALAITMPVMIRICRDGRMSPAIGLMPLSFATILGGMTTLIGTPANLILSSVREEQLGAPFQFFDMTLVGGAVTLVGLAYLMIAGWRLAPKRDSGAAMDEDASLRVFELWAPLNFNRRYEDVQQALREAEVSLLAVWRDHARVVLAGDDLVQPGDCLIVSARTDPWVAAKPLDLRFEARRMNTDDAATARLVVGDGSPLIGFSYGVVDAQTDGELQVIAGGDRMARERRPLRAMTLRAGDQIVVQGPAGVLAEYIRYGRLLQLDRRLTAPPKPRRAVVSVLVYAAAVVATAAFGVPAALSFVAAAGLMIVLRLLPADEVYRSIDWPVIVLLGAMIPVGKSFGDSGASEIAAAWLSHAMGDMTLFWALAAMTLATAIFSMFLNNVATAIVMGPVAMQAAVALGAPPDAFLLAVLIGASSDFLTPIGHQNNLLVMGPGGYRFLDYPRIGLLMMVLVVLTTAFVLSRVYGG</sequence>
<feature type="transmembrane region" description="Helical" evidence="7">
    <location>
        <begin position="556"/>
        <end position="576"/>
    </location>
</feature>
<evidence type="ECO:0000256" key="4">
    <source>
        <dbReference type="ARBA" id="ARBA00022737"/>
    </source>
</evidence>
<evidence type="ECO:0000313" key="9">
    <source>
        <dbReference type="EMBL" id="ATQ44920.1"/>
    </source>
</evidence>
<dbReference type="PANTHER" id="PTHR43652:SF2">
    <property type="entry name" value="BASIC AMINO ACID ANTIPORTER YFCC-RELATED"/>
    <property type="match status" value="1"/>
</dbReference>
<evidence type="ECO:0000256" key="7">
    <source>
        <dbReference type="SAM" id="Phobius"/>
    </source>
</evidence>